<evidence type="ECO:0000313" key="2">
    <source>
        <dbReference type="EMBL" id="QSQ26863.1"/>
    </source>
</evidence>
<dbReference type="InterPro" id="IPR016040">
    <property type="entry name" value="NAD(P)-bd_dom"/>
</dbReference>
<gene>
    <name evidence="2" type="ORF">JY651_18950</name>
</gene>
<dbReference type="InterPro" id="IPR036291">
    <property type="entry name" value="NAD(P)-bd_dom_sf"/>
</dbReference>
<organism evidence="2 3">
    <name type="scientific">Pyxidicoccus parkwayensis</name>
    <dbReference type="NCBI Taxonomy" id="2813578"/>
    <lineage>
        <taxon>Bacteria</taxon>
        <taxon>Pseudomonadati</taxon>
        <taxon>Myxococcota</taxon>
        <taxon>Myxococcia</taxon>
        <taxon>Myxococcales</taxon>
        <taxon>Cystobacterineae</taxon>
        <taxon>Myxococcaceae</taxon>
        <taxon>Pyxidicoccus</taxon>
    </lineage>
</organism>
<dbReference type="Gene3D" id="3.40.50.720">
    <property type="entry name" value="NAD(P)-binding Rossmann-like Domain"/>
    <property type="match status" value="1"/>
</dbReference>
<keyword evidence="3" id="KW-1185">Reference proteome</keyword>
<dbReference type="Proteomes" id="UP000662747">
    <property type="component" value="Chromosome"/>
</dbReference>
<feature type="domain" description="NAD(P)-binding" evidence="1">
    <location>
        <begin position="7"/>
        <end position="195"/>
    </location>
</feature>
<name>A0ABX7P8V0_9BACT</name>
<dbReference type="PANTHER" id="PTHR43355:SF2">
    <property type="entry name" value="FLAVIN REDUCTASE (NADPH)"/>
    <property type="match status" value="1"/>
</dbReference>
<evidence type="ECO:0000259" key="1">
    <source>
        <dbReference type="Pfam" id="PF13460"/>
    </source>
</evidence>
<dbReference type="RefSeq" id="WP_206728405.1">
    <property type="nucleotide sequence ID" value="NZ_CP071090.1"/>
</dbReference>
<accession>A0ABX7P8V0</accession>
<reference evidence="2 3" key="1">
    <citation type="submission" date="2021-02" db="EMBL/GenBank/DDBJ databases">
        <title>De Novo genome assembly of isolated myxobacteria.</title>
        <authorList>
            <person name="Stevens D.C."/>
        </authorList>
    </citation>
    <scope>NUCLEOTIDE SEQUENCE [LARGE SCALE GENOMIC DNA]</scope>
    <source>
        <strain evidence="3">SCPEA02</strain>
    </source>
</reference>
<dbReference type="SUPFAM" id="SSF51735">
    <property type="entry name" value="NAD(P)-binding Rossmann-fold domains"/>
    <property type="match status" value="1"/>
</dbReference>
<sequence>MRIAVLGASGRTGRQLVSQALAAGHEVRVLVRRSETITESHPRLTVLTGDAEDPTHVRELVRGVDAVVSAVGPGRDDPEACSHVSRVVREVLEAEGPQRYVYVSGSHVDMPGDSKDFIGRVATRVGRLLGGRIVADKQRELDALRASKLDWTAVRPSQLTNGPKTGRYRVSTLTPPGALVARADVADFILKELQEHRHGRQAPFIAR</sequence>
<proteinExistence type="predicted"/>
<dbReference type="Pfam" id="PF13460">
    <property type="entry name" value="NAD_binding_10"/>
    <property type="match status" value="1"/>
</dbReference>
<dbReference type="InterPro" id="IPR051606">
    <property type="entry name" value="Polyketide_Oxido-like"/>
</dbReference>
<evidence type="ECO:0000313" key="3">
    <source>
        <dbReference type="Proteomes" id="UP000662747"/>
    </source>
</evidence>
<protein>
    <submittedName>
        <fullName evidence="2">NAD(P)H-binding protein</fullName>
    </submittedName>
</protein>
<dbReference type="PANTHER" id="PTHR43355">
    <property type="entry name" value="FLAVIN REDUCTASE (NADPH)"/>
    <property type="match status" value="1"/>
</dbReference>
<dbReference type="EMBL" id="CP071090">
    <property type="protein sequence ID" value="QSQ26863.1"/>
    <property type="molecule type" value="Genomic_DNA"/>
</dbReference>